<dbReference type="Gene3D" id="3.40.50.1460">
    <property type="match status" value="1"/>
</dbReference>
<dbReference type="Pfam" id="PF00400">
    <property type="entry name" value="WD40"/>
    <property type="match status" value="1"/>
</dbReference>
<dbReference type="SUPFAM" id="SSF52540">
    <property type="entry name" value="P-loop containing nucleoside triphosphate hydrolases"/>
    <property type="match status" value="1"/>
</dbReference>
<comment type="caution">
    <text evidence="6">The sequence shown here is derived from an EMBL/GenBank/DDBJ whole genome shotgun (WGS) entry which is preliminary data.</text>
</comment>
<dbReference type="Proteomes" id="UP001550603">
    <property type="component" value="Unassembled WGS sequence"/>
</dbReference>
<dbReference type="PROSITE" id="PS50082">
    <property type="entry name" value="WD_REPEATS_2"/>
    <property type="match status" value="1"/>
</dbReference>
<feature type="region of interest" description="Disordered" evidence="4">
    <location>
        <begin position="1340"/>
        <end position="1363"/>
    </location>
</feature>
<dbReference type="PANTHER" id="PTHR22847:SF637">
    <property type="entry name" value="WD REPEAT DOMAIN 5B"/>
    <property type="match status" value="1"/>
</dbReference>
<organism evidence="6 7">
    <name type="scientific">Streptomyces olindensis</name>
    <dbReference type="NCBI Taxonomy" id="358823"/>
    <lineage>
        <taxon>Bacteria</taxon>
        <taxon>Bacillati</taxon>
        <taxon>Actinomycetota</taxon>
        <taxon>Actinomycetes</taxon>
        <taxon>Kitasatosporales</taxon>
        <taxon>Streptomycetaceae</taxon>
        <taxon>Streptomyces</taxon>
    </lineage>
</organism>
<dbReference type="EMBL" id="JBEYBN010000001">
    <property type="protein sequence ID" value="MEU2265043.1"/>
    <property type="molecule type" value="Genomic_DNA"/>
</dbReference>
<keyword evidence="7" id="KW-1185">Reference proteome</keyword>
<feature type="region of interest" description="Disordered" evidence="4">
    <location>
        <begin position="707"/>
        <end position="747"/>
    </location>
</feature>
<reference evidence="6 7" key="1">
    <citation type="submission" date="2024-06" db="EMBL/GenBank/DDBJ databases">
        <title>The Natural Products Discovery Center: Release of the First 8490 Sequenced Strains for Exploring Actinobacteria Biosynthetic Diversity.</title>
        <authorList>
            <person name="Kalkreuter E."/>
            <person name="Kautsar S.A."/>
            <person name="Yang D."/>
            <person name="Bader C.D."/>
            <person name="Teijaro C.N."/>
            <person name="Fluegel L."/>
            <person name="Davis C.M."/>
            <person name="Simpson J.R."/>
            <person name="Lauterbach L."/>
            <person name="Steele A.D."/>
            <person name="Gui C."/>
            <person name="Meng S."/>
            <person name="Li G."/>
            <person name="Viehrig K."/>
            <person name="Ye F."/>
            <person name="Su P."/>
            <person name="Kiefer A.F."/>
            <person name="Nichols A."/>
            <person name="Cepeda A.J."/>
            <person name="Yan W."/>
            <person name="Fan B."/>
            <person name="Jiang Y."/>
            <person name="Adhikari A."/>
            <person name="Zheng C.-J."/>
            <person name="Schuster L."/>
            <person name="Cowan T.M."/>
            <person name="Smanski M.J."/>
            <person name="Chevrette M.G."/>
            <person name="De Carvalho L.P.S."/>
            <person name="Shen B."/>
        </authorList>
    </citation>
    <scope>NUCLEOTIDE SEQUENCE [LARGE SCALE GENOMIC DNA]</scope>
    <source>
        <strain evidence="6 7">NPDC019583</strain>
    </source>
</reference>
<dbReference type="SUPFAM" id="SSF82171">
    <property type="entry name" value="DPP6 N-terminal domain-like"/>
    <property type="match status" value="1"/>
</dbReference>
<gene>
    <name evidence="6" type="ORF">ABZ568_01035</name>
</gene>
<evidence type="ECO:0000256" key="2">
    <source>
        <dbReference type="ARBA" id="ARBA00022737"/>
    </source>
</evidence>
<feature type="repeat" description="WD" evidence="3">
    <location>
        <begin position="860"/>
        <end position="891"/>
    </location>
</feature>
<dbReference type="InterPro" id="IPR015943">
    <property type="entry name" value="WD40/YVTN_repeat-like_dom_sf"/>
</dbReference>
<dbReference type="PANTHER" id="PTHR22847">
    <property type="entry name" value="WD40 REPEAT PROTEIN"/>
    <property type="match status" value="1"/>
</dbReference>
<evidence type="ECO:0000313" key="6">
    <source>
        <dbReference type="EMBL" id="MEU2265043.1"/>
    </source>
</evidence>
<dbReference type="NCBIfam" id="NF047832">
    <property type="entry name" value="caspase_w_EACC1"/>
    <property type="match status" value="1"/>
</dbReference>
<protein>
    <submittedName>
        <fullName evidence="6">NACHT and WD repeat domain-containing protein</fullName>
    </submittedName>
</protein>
<dbReference type="SMART" id="SM00320">
    <property type="entry name" value="WD40"/>
    <property type="match status" value="6"/>
</dbReference>
<proteinExistence type="predicted"/>
<evidence type="ECO:0000256" key="4">
    <source>
        <dbReference type="SAM" id="MobiDB-lite"/>
    </source>
</evidence>
<dbReference type="Gene3D" id="2.130.10.10">
    <property type="entry name" value="YVTN repeat-like/Quinoprotein amine dehydrogenase"/>
    <property type="match status" value="3"/>
</dbReference>
<dbReference type="InterPro" id="IPR027417">
    <property type="entry name" value="P-loop_NTPase"/>
</dbReference>
<evidence type="ECO:0000259" key="5">
    <source>
        <dbReference type="Pfam" id="PF20703"/>
    </source>
</evidence>
<dbReference type="InterPro" id="IPR001680">
    <property type="entry name" value="WD40_rpt"/>
</dbReference>
<evidence type="ECO:0000256" key="1">
    <source>
        <dbReference type="ARBA" id="ARBA00022574"/>
    </source>
</evidence>
<dbReference type="RefSeq" id="WP_359784465.1">
    <property type="nucleotide sequence ID" value="NZ_JBEYBN010000001.1"/>
</dbReference>
<keyword evidence="2" id="KW-0677">Repeat</keyword>
<accession>A0ABV2XM10</accession>
<dbReference type="SUPFAM" id="SSF69322">
    <property type="entry name" value="Tricorn protease domain 2"/>
    <property type="match status" value="1"/>
</dbReference>
<keyword evidence="1 3" id="KW-0853">WD repeat</keyword>
<dbReference type="Pfam" id="PF20703">
    <property type="entry name" value="nSTAND1"/>
    <property type="match status" value="1"/>
</dbReference>
<sequence>MTAPGHVRPDPAGSGLSLVGARAVLVGTGHHRKGSRLPDLPGVDTTLDDLARLLHELCGMPSEHVVRIPSDAGPEVVVEAVTRACEEADGVVLFCHVGHGLLGPGDKLYLATHGSMDAQRVAAAVPYETVKGLLEEAPFGSVVVLDCCFSGISQAPHGPGAAGPYVRVRPSGSFLLASASSYAPSFAPEGQRHTLFGGKLISLLRDGDPAGPPMLTLERLHRGIEEKSDDSTRPHVSSEGSLGGLVVAPNRAYRFPGPPAADPPAELPCPYFGMRPLGPKESTWFFGRDRELDRLTDAVEAPDAERRPVIVMGASGAGKSSLLGAGLLARLDHYHARGRTRAWPVLRMLSPGRTPLRSLASQWAEATGLPPETVLAELAAGRFPAPQADARVDHEQDRLPTVAVPRVLVIDQFEEIFTTAAKSERADFLRLVAGSADGEQAGPGDARPRIVLAVRADFYGECLADPGLRAALSATPPVHCAPLDGPALREAIEGPAERGGLDLEPGLVDRILADLRRPDGDTSVEERPAAALPLLAHALQRTWVNRSGARMTLAGYQATGGIWKSVTESCKSLYDSLAPAERRSLRTLLLSLVHLTPTGEPVARRVTFEDVLAAHGPAERDRLRAVCESLREKSLITLDQDGLRIAHEALLYAWTDLRTWILGARARLLARQQLTEAAHAWDAGHRHRDYLYTGSRLSAVRAWAAAPGRGPDASQRLPAQRTLPDVPSDPPPSGTAPADDEDAGGDAPPVLTALEREFLHSSLRADRRRKLTRALLTGGVLALALLLTVVGTLAYTEREKSREQAAVLDSKRIAAQADVLRAQDPAAALDLSLTAYRASPTEEAKASLVRSALTPVRTRLAGHTKAIYSVAYRPDGAVLATSSRDGTVRLWHTGDRYRPRPGPVIRVGTNSSVFWAPDGRHLYVQTVKDLQVYDLRLVDRPRRTARATTEGLERPYRPALSADGTTLAVPLGRGRMVLWDLRDPAAPAAHSVRMSDDSRDLLAVAWRPDGKLLAVTAAVTKPGGRDRVQLWDTTDPTRPRLRTTLRRSAIATVFSADGRSLTTALPGRGIVTLDVSDPDRVKEPEGINANGNPADGLYWQIARSPDGRHLVAAGATDGNAWMYENSALSTGPVRFYKREVLPGNVPLVAVAYRPDGRGVVTGDEKGGVHLWSPPPHSVDGAFTSAGRSGPGDSFAPEHRLLATDDENRKTTTIWRLTGTTFRKVATVPAPWRSVAFLPGGSLFLARDPDGRRTGLWDLSGDRPELRHVFTGTDGPTAISADGDRLALQTGEDGPLVMWDVSRPDRPRRTGSVPVDTKGAITPVFASPDVLAVMSTEGTQLWSLDRPDGPRRGQKVPGSASFALPPEGKQQALLLVKPAEGPNADERLAVYRLSPTATAHRLRDDVTVDRQRATVAFTVLDHRFVVTLPAKIGQPRVWDLDEPASDGGKDPPAGLPGSHFLMEGVTSGDTRQGGVVAAWQEETGARDLAVWEFTADASPDTPRTGDFELVYDVPAVTEGIGGFSVLQVGPDGENLALSTGPGPSAGLGGQLVLLPTDPDRLAGLLCAVRPGSAPRGVWAKAFPDLEYHDPCG</sequence>
<evidence type="ECO:0000313" key="7">
    <source>
        <dbReference type="Proteomes" id="UP001550603"/>
    </source>
</evidence>
<dbReference type="PROSITE" id="PS50294">
    <property type="entry name" value="WD_REPEATS_REGION"/>
    <property type="match status" value="1"/>
</dbReference>
<evidence type="ECO:0000256" key="3">
    <source>
        <dbReference type="PROSITE-ProRule" id="PRU00221"/>
    </source>
</evidence>
<dbReference type="InterPro" id="IPR049052">
    <property type="entry name" value="nSTAND1"/>
</dbReference>
<feature type="domain" description="Novel STAND NTPase 1" evidence="5">
    <location>
        <begin position="270"/>
        <end position="688"/>
    </location>
</feature>
<name>A0ABV2XM10_9ACTN</name>